<keyword evidence="2" id="KW-0808">Transferase</keyword>
<dbReference type="Proteomes" id="UP000294919">
    <property type="component" value="Unassembled WGS sequence"/>
</dbReference>
<evidence type="ECO:0000313" key="2">
    <source>
        <dbReference type="EMBL" id="TCO76452.1"/>
    </source>
</evidence>
<evidence type="ECO:0000259" key="1">
    <source>
        <dbReference type="Pfam" id="PF04230"/>
    </source>
</evidence>
<dbReference type="AlphaFoldDB" id="A0A4R2KU95"/>
<protein>
    <submittedName>
        <fullName evidence="2">Polysaccharide pyruvyl transferase WcaK-like protein</fullName>
    </submittedName>
</protein>
<sequence length="383" mass="43782">MNKYLLYGHGGSYNHGAEAITKETIKWIKAFDSNAYIILSTHFKKQDCLFGMPVNQYCEPDYELLVYDKKTKGKGINDKKIYADTLKVIDKDTICVSVGGDNYCYDNWHRWKIIHEYAIECGAKSILWGCSIDPSLLNDEMIEVLSSHHLITVRESLTYGLLKENGLTNLVLCPDIAFMLQPKEIKLNKLIKSGDTVAINVSPLVMRREEQSGIVVENIIYTIEYIIENTSMNIALIPHVVMPTDNDFEVLNRIYKMVHRPDRVTIISDGLEAAEYKYIFSNCRFSICSRTHASIASYSSLIPTLAIGYSIKARGIAKDLGLSEYVLPIENIRKKDDIVTMIKRMERNEIEIKEILREKIQDIKTRVSVIPINPFQKVLDVQK</sequence>
<keyword evidence="3" id="KW-1185">Reference proteome</keyword>
<dbReference type="PANTHER" id="PTHR36836:SF1">
    <property type="entry name" value="COLANIC ACID BIOSYNTHESIS PROTEIN WCAK"/>
    <property type="match status" value="1"/>
</dbReference>
<accession>A0A4R2KU95</accession>
<name>A0A4R2KU95_9FIRM</name>
<dbReference type="PANTHER" id="PTHR36836">
    <property type="entry name" value="COLANIC ACID BIOSYNTHESIS PROTEIN WCAK"/>
    <property type="match status" value="1"/>
</dbReference>
<feature type="domain" description="Polysaccharide pyruvyl transferase" evidence="1">
    <location>
        <begin position="14"/>
        <end position="310"/>
    </location>
</feature>
<dbReference type="RefSeq" id="WP_132244410.1">
    <property type="nucleotide sequence ID" value="NZ_SLWV01000008.1"/>
</dbReference>
<organism evidence="2 3">
    <name type="scientific">Marinisporobacter balticus</name>
    <dbReference type="NCBI Taxonomy" id="2018667"/>
    <lineage>
        <taxon>Bacteria</taxon>
        <taxon>Bacillati</taxon>
        <taxon>Bacillota</taxon>
        <taxon>Clostridia</taxon>
        <taxon>Peptostreptococcales</taxon>
        <taxon>Thermotaleaceae</taxon>
        <taxon>Marinisporobacter</taxon>
    </lineage>
</organism>
<dbReference type="InterPro" id="IPR007345">
    <property type="entry name" value="Polysacch_pyruvyl_Trfase"/>
</dbReference>
<dbReference type="Pfam" id="PF04230">
    <property type="entry name" value="PS_pyruv_trans"/>
    <property type="match status" value="1"/>
</dbReference>
<dbReference type="GO" id="GO:0016740">
    <property type="term" value="F:transferase activity"/>
    <property type="evidence" value="ECO:0007669"/>
    <property type="project" value="UniProtKB-KW"/>
</dbReference>
<gene>
    <name evidence="2" type="ORF">EV214_10854</name>
</gene>
<evidence type="ECO:0000313" key="3">
    <source>
        <dbReference type="Proteomes" id="UP000294919"/>
    </source>
</evidence>
<proteinExistence type="predicted"/>
<reference evidence="2 3" key="1">
    <citation type="submission" date="2019-03" db="EMBL/GenBank/DDBJ databases">
        <title>Genomic Encyclopedia of Type Strains, Phase IV (KMG-IV): sequencing the most valuable type-strain genomes for metagenomic binning, comparative biology and taxonomic classification.</title>
        <authorList>
            <person name="Goeker M."/>
        </authorList>
    </citation>
    <scope>NUCLEOTIDE SEQUENCE [LARGE SCALE GENOMIC DNA]</scope>
    <source>
        <strain evidence="2 3">DSM 102940</strain>
    </source>
</reference>
<dbReference type="OrthoDB" id="1814359at2"/>
<dbReference type="EMBL" id="SLWV01000008">
    <property type="protein sequence ID" value="TCO76452.1"/>
    <property type="molecule type" value="Genomic_DNA"/>
</dbReference>
<comment type="caution">
    <text evidence="2">The sequence shown here is derived from an EMBL/GenBank/DDBJ whole genome shotgun (WGS) entry which is preliminary data.</text>
</comment>